<evidence type="ECO:0000256" key="1">
    <source>
        <dbReference type="ARBA" id="ARBA00022964"/>
    </source>
</evidence>
<dbReference type="PANTHER" id="PTHR41517:SF1">
    <property type="entry name" value="CUPIN"/>
    <property type="match status" value="1"/>
</dbReference>
<dbReference type="InterPro" id="IPR011051">
    <property type="entry name" value="RmlC_Cupin_sf"/>
</dbReference>
<reference evidence="4 5" key="1">
    <citation type="submission" date="2012-01" db="EMBL/GenBank/DDBJ databases">
        <title>Improved High-Quality Draft sequence of Metallosphaera yellowstonensis MK1.</title>
        <authorList>
            <consortium name="US DOE Joint Genome Institute"/>
            <person name="Lucas S."/>
            <person name="Han J."/>
            <person name="Cheng J.-F."/>
            <person name="Goodwin L."/>
            <person name="Pitluck S."/>
            <person name="Peters L."/>
            <person name="Teshima H."/>
            <person name="Detter J.C."/>
            <person name="Han C."/>
            <person name="Tapia R."/>
            <person name="Land M."/>
            <person name="Hauser L."/>
            <person name="Kyrpides N."/>
            <person name="Kozubal M."/>
            <person name="Macur R.E."/>
            <person name="Jay Z."/>
            <person name="Inskeep W."/>
            <person name="Woyke T."/>
        </authorList>
    </citation>
    <scope>NUCLEOTIDE SEQUENCE [LARGE SCALE GENOMIC DNA]</scope>
    <source>
        <strain evidence="4 5">MK1</strain>
    </source>
</reference>
<accession>H2C979</accession>
<evidence type="ECO:0000256" key="2">
    <source>
        <dbReference type="ARBA" id="ARBA00023002"/>
    </source>
</evidence>
<feature type="domain" description="Cupin type-1" evidence="3">
    <location>
        <begin position="70"/>
        <end position="178"/>
    </location>
</feature>
<proteinExistence type="predicted"/>
<dbReference type="InterPro" id="IPR013096">
    <property type="entry name" value="Cupin_2"/>
</dbReference>
<evidence type="ECO:0000259" key="3">
    <source>
        <dbReference type="SMART" id="SM00835"/>
    </source>
</evidence>
<keyword evidence="1" id="KW-0223">Dioxygenase</keyword>
<keyword evidence="5" id="KW-1185">Reference proteome</keyword>
<dbReference type="RefSeq" id="WP_009075411.1">
    <property type="nucleotide sequence ID" value="NZ_JH597770.1"/>
</dbReference>
<sequence>MSKLLSRRDRQEEIRKGLEGMIKEIEGEDLRVVTFMEYTEPSPPVKPKIIKFSNVLPLLRRLAEMGRVEKGVAKVMFYSPSTGRSRGLTPTMMAGFQYLAPGARTEPHSHNMASIYIVVKGEGSSIIGGEVFSWSEGDVFVVPANIEHSHMNEGQEEAILFDVTDSGLLENMGILEFRQEMSEVKK</sequence>
<dbReference type="HOGENOM" id="CLU_1507456_0_0_2"/>
<dbReference type="OrthoDB" id="33544at2157"/>
<dbReference type="PANTHER" id="PTHR41517">
    <property type="entry name" value="1,2-DIOXYGENASE PROTEIN-RELATED"/>
    <property type="match status" value="1"/>
</dbReference>
<dbReference type="Gene3D" id="2.60.120.10">
    <property type="entry name" value="Jelly Rolls"/>
    <property type="match status" value="1"/>
</dbReference>
<dbReference type="SUPFAM" id="SSF51182">
    <property type="entry name" value="RmlC-like cupins"/>
    <property type="match status" value="1"/>
</dbReference>
<dbReference type="GO" id="GO:0051213">
    <property type="term" value="F:dioxygenase activity"/>
    <property type="evidence" value="ECO:0007669"/>
    <property type="project" value="UniProtKB-KW"/>
</dbReference>
<gene>
    <name evidence="4" type="ORF">MetMK1DRAFT_00031500</name>
</gene>
<dbReference type="InterPro" id="IPR014710">
    <property type="entry name" value="RmlC-like_jellyroll"/>
</dbReference>
<evidence type="ECO:0000313" key="5">
    <source>
        <dbReference type="Proteomes" id="UP000003980"/>
    </source>
</evidence>
<dbReference type="SMART" id="SM00835">
    <property type="entry name" value="Cupin_1"/>
    <property type="match status" value="1"/>
</dbReference>
<dbReference type="InterPro" id="IPR006045">
    <property type="entry name" value="Cupin_1"/>
</dbReference>
<evidence type="ECO:0000313" key="4">
    <source>
        <dbReference type="EMBL" id="EHP68705.1"/>
    </source>
</evidence>
<dbReference type="Proteomes" id="UP000003980">
    <property type="component" value="Unassembled WGS sequence"/>
</dbReference>
<dbReference type="Pfam" id="PF07883">
    <property type="entry name" value="Cupin_2"/>
    <property type="match status" value="1"/>
</dbReference>
<protein>
    <submittedName>
        <fullName evidence="4">Cupin domain-containing protein</fullName>
    </submittedName>
</protein>
<name>H2C979_9CREN</name>
<dbReference type="InterPro" id="IPR047183">
    <property type="entry name" value="GDO-like"/>
</dbReference>
<dbReference type="STRING" id="671065.MetMK1DRAFT_00031500"/>
<dbReference type="EMBL" id="JH597770">
    <property type="protein sequence ID" value="EHP68705.1"/>
    <property type="molecule type" value="Genomic_DNA"/>
</dbReference>
<dbReference type="AlphaFoldDB" id="H2C979"/>
<dbReference type="CDD" id="cd06992">
    <property type="entry name" value="cupin_GDO-like_C"/>
    <property type="match status" value="1"/>
</dbReference>
<keyword evidence="2" id="KW-0560">Oxidoreductase</keyword>
<organism evidence="4 5">
    <name type="scientific">Metallosphaera yellowstonensis MK1</name>
    <dbReference type="NCBI Taxonomy" id="671065"/>
    <lineage>
        <taxon>Archaea</taxon>
        <taxon>Thermoproteota</taxon>
        <taxon>Thermoprotei</taxon>
        <taxon>Sulfolobales</taxon>
        <taxon>Sulfolobaceae</taxon>
        <taxon>Metallosphaera</taxon>
    </lineage>
</organism>
<dbReference type="eggNOG" id="arCOG03000">
    <property type="taxonomic scope" value="Archaea"/>
</dbReference>